<feature type="transmembrane region" description="Helical" evidence="1">
    <location>
        <begin position="89"/>
        <end position="106"/>
    </location>
</feature>
<reference evidence="2 3" key="1">
    <citation type="submission" date="2016-11" db="EMBL/GenBank/DDBJ databases">
        <authorList>
            <person name="Jaros S."/>
            <person name="Januszkiewicz K."/>
            <person name="Wedrychowicz H."/>
        </authorList>
    </citation>
    <scope>NUCLEOTIDE SEQUENCE [LARGE SCALE GENOMIC DNA]</scope>
    <source>
        <strain evidence="2 3">DSM 24574</strain>
    </source>
</reference>
<proteinExistence type="predicted"/>
<sequence length="228" mass="25388">MLAFVSGTGVLLGTLTSFFLLLVKRPPHEHAVRFLGLYTLSLTVGLAEPLIPAGNLLLRYAAGGVSLLYGPLLFLYCQHRMDAGRTIGSSWKHFLPFLLYCLSLTLEKSFAQAPLEVREGVELALYILLFVQIIGYCFVADLYVVHFQKHITGANVFTRSSRLFFLKMIVRVSGGFFLVTFIGNLCLALFGFAYREELSISIQVGVCLILFLIALLNTETMHAEKLVE</sequence>
<keyword evidence="1" id="KW-1133">Transmembrane helix</keyword>
<feature type="transmembrane region" description="Helical" evidence="1">
    <location>
        <begin position="168"/>
        <end position="192"/>
    </location>
</feature>
<keyword evidence="3" id="KW-1185">Reference proteome</keyword>
<feature type="transmembrane region" description="Helical" evidence="1">
    <location>
        <begin position="198"/>
        <end position="216"/>
    </location>
</feature>
<protein>
    <submittedName>
        <fullName evidence="2">Uncharacterized protein</fullName>
    </submittedName>
</protein>
<accession>A0A1M5QL53</accession>
<keyword evidence="1" id="KW-0812">Transmembrane</keyword>
<evidence type="ECO:0000313" key="3">
    <source>
        <dbReference type="Proteomes" id="UP000184212"/>
    </source>
</evidence>
<dbReference type="Proteomes" id="UP000184212">
    <property type="component" value="Unassembled WGS sequence"/>
</dbReference>
<evidence type="ECO:0000256" key="1">
    <source>
        <dbReference type="SAM" id="Phobius"/>
    </source>
</evidence>
<organism evidence="2 3">
    <name type="scientific">Chryseolinea serpens</name>
    <dbReference type="NCBI Taxonomy" id="947013"/>
    <lineage>
        <taxon>Bacteria</taxon>
        <taxon>Pseudomonadati</taxon>
        <taxon>Bacteroidota</taxon>
        <taxon>Cytophagia</taxon>
        <taxon>Cytophagales</taxon>
        <taxon>Fulvivirgaceae</taxon>
        <taxon>Chryseolinea</taxon>
    </lineage>
</organism>
<feature type="transmembrane region" description="Helical" evidence="1">
    <location>
        <begin position="57"/>
        <end position="77"/>
    </location>
</feature>
<dbReference type="RefSeq" id="WP_073135326.1">
    <property type="nucleotide sequence ID" value="NZ_FQWQ01000002.1"/>
</dbReference>
<dbReference type="OrthoDB" id="9823070at2"/>
<gene>
    <name evidence="2" type="ORF">SAMN04488109_2882</name>
</gene>
<dbReference type="EMBL" id="FQWQ01000002">
    <property type="protein sequence ID" value="SHH14807.1"/>
    <property type="molecule type" value="Genomic_DNA"/>
</dbReference>
<feature type="transmembrane region" description="Helical" evidence="1">
    <location>
        <begin position="6"/>
        <end position="23"/>
    </location>
</feature>
<feature type="transmembrane region" description="Helical" evidence="1">
    <location>
        <begin position="35"/>
        <end position="51"/>
    </location>
</feature>
<keyword evidence="1" id="KW-0472">Membrane</keyword>
<feature type="transmembrane region" description="Helical" evidence="1">
    <location>
        <begin position="126"/>
        <end position="147"/>
    </location>
</feature>
<dbReference type="AlphaFoldDB" id="A0A1M5QL53"/>
<evidence type="ECO:0000313" key="2">
    <source>
        <dbReference type="EMBL" id="SHH14807.1"/>
    </source>
</evidence>
<name>A0A1M5QL53_9BACT</name>